<feature type="domain" description="Apple" evidence="2">
    <location>
        <begin position="508"/>
        <end position="596"/>
    </location>
</feature>
<feature type="compositionally biased region" description="Polar residues" evidence="1">
    <location>
        <begin position="134"/>
        <end position="144"/>
    </location>
</feature>
<dbReference type="PROSITE" id="PS50948">
    <property type="entry name" value="PAN"/>
    <property type="match status" value="2"/>
</dbReference>
<reference evidence="3 4" key="1">
    <citation type="submission" date="2022-05" db="EMBL/GenBank/DDBJ databases">
        <title>Chromosome-level reference genomes for two strains of Caenorhabditis briggsae: an improved platform for comparative genomics.</title>
        <authorList>
            <person name="Stevens L."/>
            <person name="Andersen E.C."/>
        </authorList>
    </citation>
    <scope>NUCLEOTIDE SEQUENCE [LARGE SCALE GENOMIC DNA]</scope>
    <source>
        <strain evidence="3">QX1410_ONT</strain>
        <tissue evidence="3">Whole-organism</tissue>
    </source>
</reference>
<dbReference type="InterPro" id="IPR052620">
    <property type="entry name" value="ELYS/MEL-28_NucAsmblyFactor"/>
</dbReference>
<dbReference type="PANTHER" id="PTHR21583:SF8">
    <property type="entry name" value="PROTEIN ELYS"/>
    <property type="match status" value="1"/>
</dbReference>
<evidence type="ECO:0000313" key="3">
    <source>
        <dbReference type="EMBL" id="ULU06054.1"/>
    </source>
</evidence>
<feature type="region of interest" description="Disordered" evidence="1">
    <location>
        <begin position="28"/>
        <end position="324"/>
    </location>
</feature>
<dbReference type="InterPro" id="IPR003609">
    <property type="entry name" value="Pan_app"/>
</dbReference>
<protein>
    <recommendedName>
        <fullName evidence="2">Apple domain-containing protein</fullName>
    </recommendedName>
</protein>
<feature type="compositionally biased region" description="Low complexity" evidence="1">
    <location>
        <begin position="145"/>
        <end position="200"/>
    </location>
</feature>
<feature type="compositionally biased region" description="Low complexity" evidence="1">
    <location>
        <begin position="76"/>
        <end position="127"/>
    </location>
</feature>
<evidence type="ECO:0000259" key="2">
    <source>
        <dbReference type="PROSITE" id="PS50948"/>
    </source>
</evidence>
<evidence type="ECO:0000313" key="4">
    <source>
        <dbReference type="Proteomes" id="UP000827892"/>
    </source>
</evidence>
<feature type="compositionally biased region" description="Polar residues" evidence="1">
    <location>
        <begin position="210"/>
        <end position="220"/>
    </location>
</feature>
<feature type="domain" description="Apple" evidence="2">
    <location>
        <begin position="380"/>
        <end position="449"/>
    </location>
</feature>
<dbReference type="PANTHER" id="PTHR21583">
    <property type="entry name" value="ELYS PROTEIN"/>
    <property type="match status" value="1"/>
</dbReference>
<sequence>MAKELGKQFAADLAKLAAKDGVNLTDSAEASGEFAQSEDEKISSTVAPVEGESTTIEASGEDDDDNKPAFVTGAPTDSTAVSSEISSIETTTTTVEETTTLESTTASEETEKVSTVSSDESVVSTTKLPESSGELESTTSPVAQESSGEESTTTSGALNTPESTTVEFSGEETTTSSSAESTTEEASTTTEEVEGSGVTAAESKDEEASTTESPSFVTGKTSSGSEEDEEEGADTSAFLTGIDESMFNKSLIGDTHREDLPNNVGFVPSSEPKPKSKDEEEEEEESDSETTVSDYEDKVSRKESSTAEPTTTITEVSGSTTEPPVQLVKDLIDALAAGGLDFVLGRPRKPTSQAAQDLINRKLSPIQRLLPQAIENKHECTTGRVRFVATEMIDLSQHFERDAVAFSLEHCARMCYETSCLRAAFTRFPRPVCLMHYADQKTAHLDTNCTDVVPTTSWTFTKINQVVAIDCVTCADEKKAHDITSFSVDEPSSSSENAPLHQGVSSKCDGRVEFQVIPVASLPKLNITNDVPASSPADCARKCFETEHCKTAGFIPSPSGTIAQGVCLLTSDDVVCGNLADFVPQHAALHPFVVSCIRCTSCTYNIRPVTPTRTMPTMKVHEKAENVQDCAKLCSDMKCTMAKYENNTKICSMTREPVTEESCPQEVATQIHDSLLPISIECVKCSGN</sequence>
<organism evidence="3 4">
    <name type="scientific">Caenorhabditis briggsae</name>
    <dbReference type="NCBI Taxonomy" id="6238"/>
    <lineage>
        <taxon>Eukaryota</taxon>
        <taxon>Metazoa</taxon>
        <taxon>Ecdysozoa</taxon>
        <taxon>Nematoda</taxon>
        <taxon>Chromadorea</taxon>
        <taxon>Rhabditida</taxon>
        <taxon>Rhabditina</taxon>
        <taxon>Rhabditomorpha</taxon>
        <taxon>Rhabditoidea</taxon>
        <taxon>Rhabditidae</taxon>
        <taxon>Peloderinae</taxon>
        <taxon>Caenorhabditis</taxon>
    </lineage>
</organism>
<name>A0AAE9DJP3_CAEBR</name>
<dbReference type="AlphaFoldDB" id="A0AAE9DJP3"/>
<feature type="compositionally biased region" description="Basic and acidic residues" evidence="1">
    <location>
        <begin position="295"/>
        <end position="305"/>
    </location>
</feature>
<evidence type="ECO:0000256" key="1">
    <source>
        <dbReference type="SAM" id="MobiDB-lite"/>
    </source>
</evidence>
<feature type="compositionally biased region" description="Low complexity" evidence="1">
    <location>
        <begin position="310"/>
        <end position="322"/>
    </location>
</feature>
<proteinExistence type="predicted"/>
<gene>
    <name evidence="3" type="ORF">L3Y34_018153</name>
</gene>
<accession>A0AAE9DJP3</accession>
<dbReference type="Proteomes" id="UP000827892">
    <property type="component" value="Chromosome II"/>
</dbReference>
<feature type="compositionally biased region" description="Acidic residues" evidence="1">
    <location>
        <begin position="279"/>
        <end position="288"/>
    </location>
</feature>
<dbReference type="EMBL" id="CP090892">
    <property type="protein sequence ID" value="ULU06054.1"/>
    <property type="molecule type" value="Genomic_DNA"/>
</dbReference>